<dbReference type="EMBL" id="JACBKZ010000001">
    <property type="protein sequence ID" value="KAF5959601.1"/>
    <property type="molecule type" value="Genomic_DNA"/>
</dbReference>
<name>A0A7J7I4T7_CAMSI</name>
<reference evidence="2" key="1">
    <citation type="journal article" date="2020" name="Nat. Commun.">
        <title>Genome assembly of wild tea tree DASZ reveals pedigree and selection history of tea varieties.</title>
        <authorList>
            <person name="Zhang W."/>
            <person name="Zhang Y."/>
            <person name="Qiu H."/>
            <person name="Guo Y."/>
            <person name="Wan H."/>
            <person name="Zhang X."/>
            <person name="Scossa F."/>
            <person name="Alseekh S."/>
            <person name="Zhang Q."/>
            <person name="Wang P."/>
            <person name="Xu L."/>
            <person name="Schmidt M.H."/>
            <person name="Jia X."/>
            <person name="Li D."/>
            <person name="Zhu A."/>
            <person name="Guo F."/>
            <person name="Chen W."/>
            <person name="Ni D."/>
            <person name="Usadel B."/>
            <person name="Fernie A.R."/>
            <person name="Wen W."/>
        </authorList>
    </citation>
    <scope>NUCLEOTIDE SEQUENCE [LARGE SCALE GENOMIC DNA]</scope>
    <source>
        <strain evidence="2">cv. G240</strain>
    </source>
</reference>
<sequence length="49" mass="5380">MHYLVSSCNFYPPPVHKMVITIEYSTLLPTTSATTSSTTTFVAPITSRS</sequence>
<protein>
    <submittedName>
        <fullName evidence="1">Uncharacterized protein</fullName>
    </submittedName>
</protein>
<proteinExistence type="predicted"/>
<accession>A0A7J7I4T7</accession>
<gene>
    <name evidence="1" type="ORF">HYC85_000810</name>
</gene>
<organism evidence="1 2">
    <name type="scientific">Camellia sinensis</name>
    <name type="common">Tea plant</name>
    <name type="synonym">Thea sinensis</name>
    <dbReference type="NCBI Taxonomy" id="4442"/>
    <lineage>
        <taxon>Eukaryota</taxon>
        <taxon>Viridiplantae</taxon>
        <taxon>Streptophyta</taxon>
        <taxon>Embryophyta</taxon>
        <taxon>Tracheophyta</taxon>
        <taxon>Spermatophyta</taxon>
        <taxon>Magnoliopsida</taxon>
        <taxon>eudicotyledons</taxon>
        <taxon>Gunneridae</taxon>
        <taxon>Pentapetalae</taxon>
        <taxon>asterids</taxon>
        <taxon>Ericales</taxon>
        <taxon>Theaceae</taxon>
        <taxon>Camellia</taxon>
    </lineage>
</organism>
<evidence type="ECO:0000313" key="2">
    <source>
        <dbReference type="Proteomes" id="UP000593564"/>
    </source>
</evidence>
<dbReference type="AlphaFoldDB" id="A0A7J7I4T7"/>
<reference evidence="1 2" key="2">
    <citation type="submission" date="2020-07" db="EMBL/GenBank/DDBJ databases">
        <title>Genome assembly of wild tea tree DASZ reveals pedigree and selection history of tea varieties.</title>
        <authorList>
            <person name="Zhang W."/>
        </authorList>
    </citation>
    <scope>NUCLEOTIDE SEQUENCE [LARGE SCALE GENOMIC DNA]</scope>
    <source>
        <strain evidence="2">cv. G240</strain>
        <tissue evidence="1">Leaf</tissue>
    </source>
</reference>
<keyword evidence="2" id="KW-1185">Reference proteome</keyword>
<comment type="caution">
    <text evidence="1">The sequence shown here is derived from an EMBL/GenBank/DDBJ whole genome shotgun (WGS) entry which is preliminary data.</text>
</comment>
<dbReference type="Proteomes" id="UP000593564">
    <property type="component" value="Unassembled WGS sequence"/>
</dbReference>
<evidence type="ECO:0000313" key="1">
    <source>
        <dbReference type="EMBL" id="KAF5959601.1"/>
    </source>
</evidence>